<organism evidence="5 6">
    <name type="scientific">Mesorhizobium neociceri</name>
    <dbReference type="NCBI Taxonomy" id="1307853"/>
    <lineage>
        <taxon>Bacteria</taxon>
        <taxon>Pseudomonadati</taxon>
        <taxon>Pseudomonadota</taxon>
        <taxon>Alphaproteobacteria</taxon>
        <taxon>Hyphomicrobiales</taxon>
        <taxon>Phyllobacteriaceae</taxon>
        <taxon>Mesorhizobium</taxon>
    </lineage>
</organism>
<comment type="subcellular location">
    <subcellularLocation>
        <location evidence="1">Periplasm</location>
    </subcellularLocation>
</comment>
<keyword evidence="4" id="KW-0732">Signal</keyword>
<proteinExistence type="inferred from homology"/>
<accession>A0A838BE06</accession>
<dbReference type="SUPFAM" id="SSF53850">
    <property type="entry name" value="Periplasmic binding protein-like II"/>
    <property type="match status" value="1"/>
</dbReference>
<dbReference type="PANTHER" id="PTHR43649">
    <property type="entry name" value="ARABINOSE-BINDING PROTEIN-RELATED"/>
    <property type="match status" value="1"/>
</dbReference>
<evidence type="ECO:0000256" key="2">
    <source>
        <dbReference type="ARBA" id="ARBA00008520"/>
    </source>
</evidence>
<gene>
    <name evidence="5" type="ORF">H0241_31410</name>
</gene>
<name>A0A838BE06_9HYPH</name>
<evidence type="ECO:0000313" key="6">
    <source>
        <dbReference type="Proteomes" id="UP000558284"/>
    </source>
</evidence>
<protein>
    <submittedName>
        <fullName evidence="5">Sugar ABC transporter substrate-binding protein</fullName>
    </submittedName>
</protein>
<dbReference type="Proteomes" id="UP000558284">
    <property type="component" value="Unassembled WGS sequence"/>
</dbReference>
<dbReference type="GO" id="GO:0042597">
    <property type="term" value="C:periplasmic space"/>
    <property type="evidence" value="ECO:0007669"/>
    <property type="project" value="UniProtKB-SubCell"/>
</dbReference>
<evidence type="ECO:0000313" key="5">
    <source>
        <dbReference type="EMBL" id="MBA1144715.1"/>
    </source>
</evidence>
<sequence length="445" mass="47728">MSMKRHAKLLAAAAAALAISAGPAFAVDWKAQSGTEITVLLSEHPWTVALRKNISEFEALTGIKVNISAFAEDLYTDRMNLAVRSTEPLADAYMVQMDSALFEQWGADAVEPLTPFLNDANKTDAAYDLQDYPAGFRLGATFPVNDPAARLYSIPISFEAYTLFYNKDLVAKYLGGKVPATMDELMADAAKVTAAGNGQDFGAAMRGKRSAELVDTMTGIVLDAWGDQPAALPENIWFDGDWAKPRFNDPRIAKGLSYYASLLKAGPPSVLSYGWEDASRFFSEGHAAFFVDASVFGPGFEDPASSKIAGKVGYAPLPPSAGDIGYSGHWSWGISIPKNSKKKDAAWLFVEWATGKAMTAELGKNTGGAPRLSSWADAGYKAALNPGYVAAVQTQMQHTRPTSVFREGWSEVVLQIVDTIHAMVAGTPPQQAADGLQEALAGTFQ</sequence>
<feature type="signal peptide" evidence="4">
    <location>
        <begin position="1"/>
        <end position="26"/>
    </location>
</feature>
<dbReference type="CDD" id="cd13585">
    <property type="entry name" value="PBP2_TMBP_like"/>
    <property type="match status" value="1"/>
</dbReference>
<feature type="chain" id="PRO_5032574436" evidence="4">
    <location>
        <begin position="27"/>
        <end position="445"/>
    </location>
</feature>
<evidence type="ECO:0000256" key="1">
    <source>
        <dbReference type="ARBA" id="ARBA00004418"/>
    </source>
</evidence>
<comment type="caution">
    <text evidence="5">The sequence shown here is derived from an EMBL/GenBank/DDBJ whole genome shotgun (WGS) entry which is preliminary data.</text>
</comment>
<keyword evidence="3" id="KW-0574">Periplasm</keyword>
<dbReference type="Pfam" id="PF01547">
    <property type="entry name" value="SBP_bac_1"/>
    <property type="match status" value="1"/>
</dbReference>
<dbReference type="AlphaFoldDB" id="A0A838BE06"/>
<evidence type="ECO:0000256" key="4">
    <source>
        <dbReference type="SAM" id="SignalP"/>
    </source>
</evidence>
<dbReference type="EMBL" id="JACDTY010000026">
    <property type="protein sequence ID" value="MBA1144715.1"/>
    <property type="molecule type" value="Genomic_DNA"/>
</dbReference>
<keyword evidence="6" id="KW-1185">Reference proteome</keyword>
<dbReference type="InterPro" id="IPR006059">
    <property type="entry name" value="SBP"/>
</dbReference>
<evidence type="ECO:0000256" key="3">
    <source>
        <dbReference type="ARBA" id="ARBA00022764"/>
    </source>
</evidence>
<dbReference type="InterPro" id="IPR050490">
    <property type="entry name" value="Bact_solute-bd_prot1"/>
</dbReference>
<dbReference type="Gene3D" id="3.40.190.10">
    <property type="entry name" value="Periplasmic binding protein-like II"/>
    <property type="match status" value="2"/>
</dbReference>
<dbReference type="PANTHER" id="PTHR43649:SF12">
    <property type="entry name" value="DIACETYLCHITOBIOSE BINDING PROTEIN DASA"/>
    <property type="match status" value="1"/>
</dbReference>
<comment type="similarity">
    <text evidence="2">Belongs to the bacterial solute-binding protein 1 family.</text>
</comment>
<reference evidence="5 6" key="1">
    <citation type="submission" date="2020-07" db="EMBL/GenBank/DDBJ databases">
        <title>Definition of the novel symbiovar canariense within Mesorhizobium novociceri, a new species of genus Mesorhizobium nodulating Cicer canariense in the Caldera de Taburiente National Park (La Palma, Canary Islands).</title>
        <authorList>
            <person name="Leon-Barrios M."/>
            <person name="Perez-Yepez J."/>
            <person name="Flores-Felix J.D."/>
            <person name="Ramirez-Baena M.H."/>
            <person name="Pulido-Suarez L."/>
            <person name="Igual J.M."/>
            <person name="Velazquez E."/>
            <person name="Peix A."/>
        </authorList>
    </citation>
    <scope>NUCLEOTIDE SEQUENCE [LARGE SCALE GENOMIC DNA]</scope>
    <source>
        <strain evidence="5 6">CCANP35</strain>
    </source>
</reference>